<dbReference type="GeneID" id="119740104"/>
<dbReference type="Proteomes" id="UP000887568">
    <property type="component" value="Unplaced"/>
</dbReference>
<feature type="coiled-coil region" evidence="1">
    <location>
        <begin position="1809"/>
        <end position="1843"/>
    </location>
</feature>
<reference evidence="3" key="1">
    <citation type="submission" date="2022-11" db="UniProtKB">
        <authorList>
            <consortium name="EnsemblMetazoa"/>
        </authorList>
    </citation>
    <scope>IDENTIFICATION</scope>
</reference>
<dbReference type="GO" id="GO:0060294">
    <property type="term" value="P:cilium movement involved in cell motility"/>
    <property type="evidence" value="ECO:0007669"/>
    <property type="project" value="InterPro"/>
</dbReference>
<dbReference type="EnsemblMetazoa" id="XM_038215305.1">
    <property type="protein sequence ID" value="XP_038071233.1"/>
    <property type="gene ID" value="LOC119740104"/>
</dbReference>
<dbReference type="OMA" id="EEFWYNS"/>
<evidence type="ECO:0000313" key="3">
    <source>
        <dbReference type="EnsemblMetazoa" id="XP_038071233.1"/>
    </source>
</evidence>
<feature type="region of interest" description="Disordered" evidence="2">
    <location>
        <begin position="1530"/>
        <end position="1554"/>
    </location>
</feature>
<dbReference type="InterPro" id="IPR039586">
    <property type="entry name" value="CFAP46"/>
</dbReference>
<feature type="region of interest" description="Disordered" evidence="2">
    <location>
        <begin position="1730"/>
        <end position="1760"/>
    </location>
</feature>
<feature type="compositionally biased region" description="Basic and acidic residues" evidence="2">
    <location>
        <begin position="935"/>
        <end position="951"/>
    </location>
</feature>
<feature type="region of interest" description="Disordered" evidence="2">
    <location>
        <begin position="81"/>
        <end position="128"/>
    </location>
</feature>
<feature type="compositionally biased region" description="Polar residues" evidence="2">
    <location>
        <begin position="2239"/>
        <end position="2248"/>
    </location>
</feature>
<feature type="compositionally biased region" description="Polar residues" evidence="2">
    <location>
        <begin position="312"/>
        <end position="324"/>
    </location>
</feature>
<feature type="compositionally biased region" description="Polar residues" evidence="2">
    <location>
        <begin position="94"/>
        <end position="107"/>
    </location>
</feature>
<keyword evidence="1" id="KW-0175">Coiled coil</keyword>
<feature type="region of interest" description="Disordered" evidence="2">
    <location>
        <begin position="286"/>
        <end position="329"/>
    </location>
</feature>
<evidence type="ECO:0000256" key="2">
    <source>
        <dbReference type="SAM" id="MobiDB-lite"/>
    </source>
</evidence>
<dbReference type="Gene3D" id="1.25.40.10">
    <property type="entry name" value="Tetratricopeptide repeat domain"/>
    <property type="match status" value="1"/>
</dbReference>
<evidence type="ECO:0008006" key="5">
    <source>
        <dbReference type="Google" id="ProtNLM"/>
    </source>
</evidence>
<name>A0A914B575_PATMI</name>
<protein>
    <recommendedName>
        <fullName evidence="5">Cilia- and flagella-associated protein 46-like</fullName>
    </recommendedName>
</protein>
<dbReference type="InterPro" id="IPR011990">
    <property type="entry name" value="TPR-like_helical_dom_sf"/>
</dbReference>
<feature type="region of interest" description="Disordered" evidence="2">
    <location>
        <begin position="780"/>
        <end position="830"/>
    </location>
</feature>
<dbReference type="CTD" id="54777"/>
<feature type="compositionally biased region" description="Basic and acidic residues" evidence="2">
    <location>
        <begin position="2190"/>
        <end position="2229"/>
    </location>
</feature>
<proteinExistence type="predicted"/>
<organism evidence="3 4">
    <name type="scientific">Patiria miniata</name>
    <name type="common">Bat star</name>
    <name type="synonym">Asterina miniata</name>
    <dbReference type="NCBI Taxonomy" id="46514"/>
    <lineage>
        <taxon>Eukaryota</taxon>
        <taxon>Metazoa</taxon>
        <taxon>Echinodermata</taxon>
        <taxon>Eleutherozoa</taxon>
        <taxon>Asterozoa</taxon>
        <taxon>Asteroidea</taxon>
        <taxon>Valvatacea</taxon>
        <taxon>Valvatida</taxon>
        <taxon>Asterinidae</taxon>
        <taxon>Patiria</taxon>
    </lineage>
</organism>
<dbReference type="OrthoDB" id="68437at2759"/>
<dbReference type="PANTHER" id="PTHR15977:SF15">
    <property type="entry name" value="CILIA- AND FLAGELLA-ASSOCIATED PROTEIN 46"/>
    <property type="match status" value="1"/>
</dbReference>
<dbReference type="GO" id="GO:0035082">
    <property type="term" value="P:axoneme assembly"/>
    <property type="evidence" value="ECO:0007669"/>
    <property type="project" value="InterPro"/>
</dbReference>
<accession>A0A914B575</accession>
<feature type="region of interest" description="Disordered" evidence="2">
    <location>
        <begin position="2151"/>
        <end position="2248"/>
    </location>
</feature>
<feature type="region of interest" description="Disordered" evidence="2">
    <location>
        <begin position="918"/>
        <end position="963"/>
    </location>
</feature>
<evidence type="ECO:0000256" key="1">
    <source>
        <dbReference type="SAM" id="Coils"/>
    </source>
</evidence>
<dbReference type="SUPFAM" id="SSF48452">
    <property type="entry name" value="TPR-like"/>
    <property type="match status" value="1"/>
</dbReference>
<feature type="compositionally biased region" description="Low complexity" evidence="2">
    <location>
        <begin position="593"/>
        <end position="614"/>
    </location>
</feature>
<feature type="compositionally biased region" description="Low complexity" evidence="2">
    <location>
        <begin position="797"/>
        <end position="814"/>
    </location>
</feature>
<dbReference type="RefSeq" id="XP_038071233.1">
    <property type="nucleotide sequence ID" value="XM_038215305.1"/>
</dbReference>
<feature type="region of interest" description="Disordered" evidence="2">
    <location>
        <begin position="585"/>
        <end position="619"/>
    </location>
</feature>
<sequence length="2280" mass="253742">TGGGGKGYQTVINQLGNRARHFQKCVKKCSGHIKRLGSENERERARLWADLAKVARKQEVWDVCRVAARFALLYDDDRWHMVRPSTGRSDTRNDSIVSGQPEQAETPTKSRKAASEAPPQEVHTVSHSDKDLIRTLSEIHFLNAESSIHLLRSEGVSLNNEPIPPVDKSKHPKGYVPTKPEDDPDWITYRDWIKDLSDSITKGFLRGSELGVQLNEPWVVCSAAAYLWNYNNHLLSSDRHRELVACYGSLLQDLKQVGHAGETVMLVNLCTALAYGLVQPWIPKSPAREVAPPPSPSPKGRGEKESPRKAKSVTSHTSAKTKSLTVDPEGQDDIKKALEVCEYAMEVTNGTRPMDIVPISVRHPLIIIWTRVKQLLGQQIPKSLGTEDENNSEGQRPLTRSLVALEMRSLNGNGLTDFKETPPLAEISNMVEECDWQDVLVELQVWTRLAELALSSRDHQLVIRVTGKALEFNNGGVRSKKMDEHKMMVYNEMLSYSSRILGQSLMFNMQGKNAIRRAALDAFLNAARYGRKAKNYGLVITAARLYWNGCLPLVNEPMERQLLKQPITIILDCVTATADKNVKKEQGTTMTNGAPAAGPAAKGDSPAPTPTSSPIAGILSDPEDDLTLRAAMYGVMFQAYVDQGEWEEALAAMDKAVADMPRTKHRLLIFKHRLMVKAKLGRDVSVDIAKFKDESEDYLSTMWRKVALCSRDQREQLTSYKNAIEVLQVSASDWQKVEYLMEFSEWLYVNEFPLMDCLDQLEWAADILLNMKIETRAKVTEQATGKSKKKKGKKSAEPVSHSPAAPHSPTPTETKTATEGATDSEGEDSKAARFIPIKKQSVIGLSASNLNLSASELTSVKQLEHLVRIHTMLAKMAGRGSPMHKTYCLLAWGFLVRIWQVSLSSAGQVFKEMAKVSISNEQQGSQKNSAKGKAKKDAGSKGGKEQETPRDKPKRKGPLDAVPLHPEDWAMYDVPDEMREAFKEDHTGEGINKDSVTKPTLTLYYLDCLVSELRGIGYSHLTFPALVLGEVIARDIVESNVAGNTYRLLSAEICLELNLTSAAKFHESCSGPLGVSEEDMAKCREETARFKERQNQVRVEAQRAQELQRLMSADDKLKKKPSRTIIPADQKTDIVESVLGHSIPLSGMTFRQAWTQQAEILIKQGYYQAARQLLSEAHLSTKAFDDKHTEAQILQNLAKLAFQEANYGQAINLLLEAQKFDGDESYWLDTILLLVDATLGDLEDRDRNNKARAIIKKALASYTSFATQRPNKKNLITYIGSTLDAKFASVQISQVLEESKDTMKPKAHNELKLACKRLQFSAKDFIEANYKREAAQVMQQHASVLRLFACDSDDKELQHSYLLQAQSIMQQAVQMMDSLVQDVCTLSAVQEMRSISLPLQRESCALKISYAELLIDMFVIYAEEQRHHQLAEAQKGEVEKLVEDFISATPVLTDTDKLWQQMASTFATGALSLLQSAHSLAGSISQLKAKSLYNMGRCLRMLANSCSAAPPSQWDLQYMNLTAGSGVGQGGGQPIKNIDDTEDGEAVPDGKDPEVSASQQIKYSAVAADIKANQTVSELYLAQATEVLAQSVQLALQKGDRSLVAAACFELVESCGQYDSAMTSQYLALYQSCVSSKCLEDLLLRAQRDPSTSKQAALLQQRQRLESDAATTNMAYSTLAKVVNESLQETSEAWKRIAVSPQHMDLMKELPPNFNLVILQHSEDKSTLYGSILDRPKPAGGKEGGKPSKGSQSSTSRAKVTRALVDPQILESLHRRFRQHKQDVMATLLKAEYQRSQQAQRQKMLENISDDMKESIKDWSGDIEKAEEKLQEQFLELLRELEEYLKPVLSYLDPAIRALETPGPAPTSRSDPSTSTSPEECVILLADKWLLEMPLEALAIFSSPAITSLSRDFSLQMLYHRIHKEPEEEASSDDKKKKEAAKIKAAKDKAKGVKMVPIDRPVPPGCLPIDTHSFKYVIDPHYDCPGEEAGYPVYELQEALKLYNNQFSARWEGITGSEHVPSVGEWEEQFRECAAFIFYGLEKFFSHLSPQKLAPMNLSECQLVILLDLVQTSESFMRQSKIDVQKNKNELSLEKSVETSMLLSLSGASCVMANQWHCTLQHNANKFQTLMKSLLEIGRTSGQTVRRMFIPTWKQEGEEEEEGEGADDKNDGKNSVASQPQKANSSGSDGKGDKSKNVKGKGDDGGKAKVKGEEGKSAKTKGKKEERKISQVTEVKVQGSATDTTSREQLAGNEELELISRHWFNYVCYGLPNLMVTQVQ</sequence>
<keyword evidence="4" id="KW-1185">Reference proteome</keyword>
<dbReference type="PANTHER" id="PTHR15977">
    <property type="entry name" value="CILIA- AND FLAGELLA-ASSOCIATED PROTEIN 46"/>
    <property type="match status" value="1"/>
</dbReference>
<evidence type="ECO:0000313" key="4">
    <source>
        <dbReference type="Proteomes" id="UP000887568"/>
    </source>
</evidence>